<dbReference type="InterPro" id="IPR027417">
    <property type="entry name" value="P-loop_NTPase"/>
</dbReference>
<reference evidence="4" key="1">
    <citation type="submission" date="2019-10" db="EMBL/GenBank/DDBJ databases">
        <title>Lacipirellula parvula gen. nov., sp. nov., representing a lineage of planctomycetes widespread in freshwater anoxic habitats, and description of the family Lacipirellulaceae.</title>
        <authorList>
            <person name="Dedysh S.N."/>
            <person name="Kulichevskaya I.S."/>
            <person name="Beletsky A.V."/>
            <person name="Rakitin A.L."/>
            <person name="Mardanov A.V."/>
            <person name="Ivanova A.A."/>
            <person name="Saltykova V.X."/>
            <person name="Rijpstra W.I.C."/>
            <person name="Sinninghe Damste J.S."/>
            <person name="Ravin N.V."/>
        </authorList>
    </citation>
    <scope>NUCLEOTIDE SEQUENCE [LARGE SCALE GENOMIC DNA]</scope>
    <source>
        <strain evidence="4">PX69</strain>
    </source>
</reference>
<keyword evidence="2" id="KW-0067">ATP-binding</keyword>
<accession>A0A5K7XJK6</accession>
<proteinExistence type="predicted"/>
<dbReference type="Gene3D" id="3.40.50.300">
    <property type="entry name" value="P-loop containing nucleotide triphosphate hydrolases"/>
    <property type="match status" value="2"/>
</dbReference>
<evidence type="ECO:0000313" key="4">
    <source>
        <dbReference type="Proteomes" id="UP000326837"/>
    </source>
</evidence>
<dbReference type="PANTHER" id="PTHR43637">
    <property type="entry name" value="UPF0273 PROTEIN TM_0370"/>
    <property type="match status" value="1"/>
</dbReference>
<keyword evidence="4" id="KW-1185">Reference proteome</keyword>
<dbReference type="AlphaFoldDB" id="A0A5K7XJK6"/>
<protein>
    <recommendedName>
        <fullName evidence="5">KaiC-like domain-containing protein</fullName>
    </recommendedName>
</protein>
<keyword evidence="1" id="KW-0547">Nucleotide-binding</keyword>
<dbReference type="GO" id="GO:0005524">
    <property type="term" value="F:ATP binding"/>
    <property type="evidence" value="ECO:0007669"/>
    <property type="project" value="UniProtKB-KW"/>
</dbReference>
<evidence type="ECO:0000256" key="2">
    <source>
        <dbReference type="ARBA" id="ARBA00022840"/>
    </source>
</evidence>
<evidence type="ECO:0000313" key="3">
    <source>
        <dbReference type="EMBL" id="BBO36575.1"/>
    </source>
</evidence>
<dbReference type="Proteomes" id="UP000326837">
    <property type="component" value="Chromosome"/>
</dbReference>
<organism evidence="3 4">
    <name type="scientific">Lacipirellula parvula</name>
    <dbReference type="NCBI Taxonomy" id="2650471"/>
    <lineage>
        <taxon>Bacteria</taxon>
        <taxon>Pseudomonadati</taxon>
        <taxon>Planctomycetota</taxon>
        <taxon>Planctomycetia</taxon>
        <taxon>Pirellulales</taxon>
        <taxon>Lacipirellulaceae</taxon>
        <taxon>Lacipirellula</taxon>
    </lineage>
</organism>
<evidence type="ECO:0000256" key="1">
    <source>
        <dbReference type="ARBA" id="ARBA00022741"/>
    </source>
</evidence>
<dbReference type="SUPFAM" id="SSF52540">
    <property type="entry name" value="P-loop containing nucleoside triphosphate hydrolases"/>
    <property type="match status" value="2"/>
</dbReference>
<dbReference type="PANTHER" id="PTHR43637:SF1">
    <property type="entry name" value="UPF0273 PROTEIN TM_0370"/>
    <property type="match status" value="1"/>
</dbReference>
<sequence length="573" mass="64959">MAGDRTSCISTRIIGLDEILGGGLLRRHDGTCPSMLISGLPGAGKSTLALTMAVSRPIEDIDAEYMAELRPAELPVVYFITEERPEDYYEFITALSPDSGVESATYLDGNYRIKAKELGLDKGNYRVIFSFYPMYAVATGRSSDAANRTLIDHVDDRLAAVGPCRLVVIDSLWGDYGLAATELDMGVLHDRELVAERAVFKNLCEVSHRIKVPLAMVVERDDNWQDWREFAVDIVLRLRKVDEEQNRTRRVIEVAKSRYQRSIPGYHTLQLGAGGAVVHPNGFALLEERRLLKAARREPVGRYPKAENEQFAADAAFHKFLPGIAPASATLIYGDDQTRKRLVAVRFLEPALIKPGEKKSLVVCFGPDERAFRRILTDYSSKFLGDSRDERERKLARVSIEEGPTDVSGMETFLGRLAEAFDSWDYDRVVVDDVAAIRNWEDFIPPLKRLFSLYGITSLFVHTLEREEHHRHRVMFDTIIRTKRFTRWFNDQDDPTNQDNSANATQGFTYPRAVFGRGFAYHKTKENSISPQDVAWWRVNVDFQNNISLVQHPRLVLRGSELELIGSVSRPKK</sequence>
<dbReference type="EMBL" id="AP021861">
    <property type="protein sequence ID" value="BBO36575.1"/>
    <property type="molecule type" value="Genomic_DNA"/>
</dbReference>
<evidence type="ECO:0008006" key="5">
    <source>
        <dbReference type="Google" id="ProtNLM"/>
    </source>
</evidence>
<name>A0A5K7XJK6_9BACT</name>
<dbReference type="KEGG" id="lpav:PLANPX_6187"/>
<gene>
    <name evidence="3" type="ORF">PLANPX_6187</name>
</gene>